<comment type="subcellular location">
    <subcellularLocation>
        <location evidence="1">Membrane</location>
        <topology evidence="1">Multi-pass membrane protein</topology>
    </subcellularLocation>
</comment>
<evidence type="ECO:0000256" key="6">
    <source>
        <dbReference type="SAM" id="Phobius"/>
    </source>
</evidence>
<sequence>MHKTLTQNLDKELHELFTDEDDTTLAYAIDKNLALTQIALAAVAVVRIDPDDGESLKQRRGAMLMASIGASSPTMATGAMLLLFKFTMVFLVGVGPIFILALMFDATKDLFKKWLFYVIGTLFSMSMLSVVSAIVLMLATKVAVALWVAKGINGLMGNDVEGLSSQAMQQGGIGMLLTVVIITMPTVAAALWQGSMGSFMHFSAFSGGGASSPGPQGQPAGSYTPARRDDDARSTPEAKPANINASRTSGSPSDNQPAQMSGTRGLANDGNRIA</sequence>
<dbReference type="GO" id="GO:0030255">
    <property type="term" value="P:protein secretion by the type IV secretion system"/>
    <property type="evidence" value="ECO:0007669"/>
    <property type="project" value="InterPro"/>
</dbReference>
<dbReference type="RefSeq" id="WP_089111450.1">
    <property type="nucleotide sequence ID" value="NZ_CP022263.1"/>
</dbReference>
<dbReference type="Proteomes" id="UP000198357">
    <property type="component" value="Chromosome"/>
</dbReference>
<feature type="compositionally biased region" description="Basic and acidic residues" evidence="5">
    <location>
        <begin position="226"/>
        <end position="236"/>
    </location>
</feature>
<name>A0AB33CDZ0_XANCI</name>
<gene>
    <name evidence="7" type="ORF">XcvCFBP7111P_02225</name>
</gene>
<evidence type="ECO:0000256" key="3">
    <source>
        <dbReference type="ARBA" id="ARBA00022989"/>
    </source>
</evidence>
<evidence type="ECO:0000256" key="1">
    <source>
        <dbReference type="ARBA" id="ARBA00004141"/>
    </source>
</evidence>
<feature type="transmembrane region" description="Helical" evidence="6">
    <location>
        <begin position="114"/>
        <end position="139"/>
    </location>
</feature>
<accession>A0AB33CDZ0</accession>
<dbReference type="EMBL" id="CP022263">
    <property type="protein sequence ID" value="ASK90480.1"/>
    <property type="molecule type" value="Genomic_DNA"/>
</dbReference>
<evidence type="ECO:0000313" key="7">
    <source>
        <dbReference type="EMBL" id="ASK90480.1"/>
    </source>
</evidence>
<feature type="region of interest" description="Disordered" evidence="5">
    <location>
        <begin position="210"/>
        <end position="274"/>
    </location>
</feature>
<evidence type="ECO:0000256" key="4">
    <source>
        <dbReference type="ARBA" id="ARBA00023136"/>
    </source>
</evidence>
<feature type="compositionally biased region" description="Polar residues" evidence="5">
    <location>
        <begin position="243"/>
        <end position="262"/>
    </location>
</feature>
<organism evidence="7 8">
    <name type="scientific">Xanthomonas citri pv. vignicola</name>
    <dbReference type="NCBI Taxonomy" id="473426"/>
    <lineage>
        <taxon>Bacteria</taxon>
        <taxon>Pseudomonadati</taxon>
        <taxon>Pseudomonadota</taxon>
        <taxon>Gammaproteobacteria</taxon>
        <taxon>Lysobacterales</taxon>
        <taxon>Lysobacteraceae</taxon>
        <taxon>Xanthomonas</taxon>
    </lineage>
</organism>
<keyword evidence="3 6" id="KW-1133">Transmembrane helix</keyword>
<evidence type="ECO:0000256" key="5">
    <source>
        <dbReference type="SAM" id="MobiDB-lite"/>
    </source>
</evidence>
<proteinExistence type="predicted"/>
<evidence type="ECO:0000256" key="2">
    <source>
        <dbReference type="ARBA" id="ARBA00022692"/>
    </source>
</evidence>
<dbReference type="InterPro" id="IPR007688">
    <property type="entry name" value="Conjugal_tfr_TrbL/VirB6"/>
</dbReference>
<feature type="transmembrane region" description="Helical" evidence="6">
    <location>
        <begin position="79"/>
        <end position="102"/>
    </location>
</feature>
<reference evidence="7 8" key="1">
    <citation type="submission" date="2017-06" db="EMBL/GenBank/DDBJ databases">
        <title>First complete genome sequences of Xanthomonas citri pv. vignicola strains CFBP 7111, CFBP 7112 and CFBP 7113 using long-read technology.</title>
        <authorList>
            <person name="Ruh M."/>
            <person name="Briand M."/>
            <person name="Bonneau S."/>
            <person name="Jacques M.A."/>
            <person name="Chen N.W.G."/>
        </authorList>
    </citation>
    <scope>NUCLEOTIDE SEQUENCE [LARGE SCALE GENOMIC DNA]</scope>
    <source>
        <strain evidence="7 8">CFBP7111</strain>
    </source>
</reference>
<feature type="transmembrane region" description="Helical" evidence="6">
    <location>
        <begin position="173"/>
        <end position="192"/>
    </location>
</feature>
<dbReference type="GO" id="GO:0016020">
    <property type="term" value="C:membrane"/>
    <property type="evidence" value="ECO:0007669"/>
    <property type="project" value="UniProtKB-SubCell"/>
</dbReference>
<protein>
    <submittedName>
        <fullName evidence="7">Type IV secretion system protein virB6</fullName>
    </submittedName>
</protein>
<evidence type="ECO:0000313" key="8">
    <source>
        <dbReference type="Proteomes" id="UP000198357"/>
    </source>
</evidence>
<keyword evidence="4 6" id="KW-0472">Membrane</keyword>
<dbReference type="Pfam" id="PF04610">
    <property type="entry name" value="TrbL"/>
    <property type="match status" value="1"/>
</dbReference>
<keyword evidence="2 6" id="KW-0812">Transmembrane</keyword>
<feature type="compositionally biased region" description="Low complexity" evidence="5">
    <location>
        <begin position="212"/>
        <end position="222"/>
    </location>
</feature>
<dbReference type="AlphaFoldDB" id="A0AB33CDZ0"/>